<dbReference type="Gene3D" id="1.25.40.10">
    <property type="entry name" value="Tetratricopeptide repeat domain"/>
    <property type="match status" value="1"/>
</dbReference>
<dbReference type="InterPro" id="IPR050754">
    <property type="entry name" value="FKBP4/5/8-like"/>
</dbReference>
<dbReference type="OrthoDB" id="532682at2759"/>
<feature type="domain" description="PPIase FKBP-type" evidence="7">
    <location>
        <begin position="398"/>
        <end position="484"/>
    </location>
</feature>
<dbReference type="Proteomes" id="UP000276133">
    <property type="component" value="Unassembled WGS sequence"/>
</dbReference>
<gene>
    <name evidence="8" type="ORF">BpHYR1_025114</name>
</gene>
<dbReference type="AlphaFoldDB" id="A0A3M7RRT7"/>
<organism evidence="8 9">
    <name type="scientific">Brachionus plicatilis</name>
    <name type="common">Marine rotifer</name>
    <name type="synonym">Brachionus muelleri</name>
    <dbReference type="NCBI Taxonomy" id="10195"/>
    <lineage>
        <taxon>Eukaryota</taxon>
        <taxon>Metazoa</taxon>
        <taxon>Spiralia</taxon>
        <taxon>Gnathifera</taxon>
        <taxon>Rotifera</taxon>
        <taxon>Eurotatoria</taxon>
        <taxon>Monogononta</taxon>
        <taxon>Pseudotrocha</taxon>
        <taxon>Ploima</taxon>
        <taxon>Brachionidae</taxon>
        <taxon>Brachionus</taxon>
    </lineage>
</organism>
<evidence type="ECO:0000313" key="8">
    <source>
        <dbReference type="EMBL" id="RNA26261.1"/>
    </source>
</evidence>
<keyword evidence="2 4" id="KW-0802">TPR repeat</keyword>
<evidence type="ECO:0000256" key="2">
    <source>
        <dbReference type="ARBA" id="ARBA00022803"/>
    </source>
</evidence>
<dbReference type="GO" id="GO:0005829">
    <property type="term" value="C:cytosol"/>
    <property type="evidence" value="ECO:0007669"/>
    <property type="project" value="TreeGrafter"/>
</dbReference>
<feature type="compositionally biased region" description="Basic and acidic residues" evidence="5">
    <location>
        <begin position="1"/>
        <end position="29"/>
    </location>
</feature>
<evidence type="ECO:0000256" key="4">
    <source>
        <dbReference type="PROSITE-ProRule" id="PRU00339"/>
    </source>
</evidence>
<feature type="transmembrane region" description="Helical" evidence="6">
    <location>
        <begin position="668"/>
        <end position="689"/>
    </location>
</feature>
<dbReference type="GO" id="GO:0003755">
    <property type="term" value="F:peptidyl-prolyl cis-trans isomerase activity"/>
    <property type="evidence" value="ECO:0007669"/>
    <property type="project" value="UniProtKB-KW"/>
</dbReference>
<dbReference type="Pfam" id="PF00254">
    <property type="entry name" value="FKBP_C"/>
    <property type="match status" value="1"/>
</dbReference>
<dbReference type="PROSITE" id="PS50059">
    <property type="entry name" value="FKBP_PPIASE"/>
    <property type="match status" value="1"/>
</dbReference>
<name>A0A3M7RRT7_BRAPC</name>
<dbReference type="PANTHER" id="PTHR46512:SF1">
    <property type="entry name" value="PEPTIDYLPROLYL ISOMERASE"/>
    <property type="match status" value="1"/>
</dbReference>
<dbReference type="GO" id="GO:0012505">
    <property type="term" value="C:endomembrane system"/>
    <property type="evidence" value="ECO:0007669"/>
    <property type="project" value="TreeGrafter"/>
</dbReference>
<feature type="compositionally biased region" description="Polar residues" evidence="5">
    <location>
        <begin position="91"/>
        <end position="113"/>
    </location>
</feature>
<feature type="region of interest" description="Disordered" evidence="5">
    <location>
        <begin position="90"/>
        <end position="246"/>
    </location>
</feature>
<dbReference type="GO" id="GO:0044183">
    <property type="term" value="F:protein folding chaperone"/>
    <property type="evidence" value="ECO:0007669"/>
    <property type="project" value="TreeGrafter"/>
</dbReference>
<keyword evidence="1" id="KW-0677">Repeat</keyword>
<feature type="compositionally biased region" description="Polar residues" evidence="5">
    <location>
        <begin position="193"/>
        <end position="203"/>
    </location>
</feature>
<feature type="compositionally biased region" description="Basic and acidic residues" evidence="5">
    <location>
        <begin position="137"/>
        <end position="162"/>
    </location>
</feature>
<dbReference type="STRING" id="10195.A0A3M7RRT7"/>
<dbReference type="SUPFAM" id="SSF48452">
    <property type="entry name" value="TPR-like"/>
    <property type="match status" value="1"/>
</dbReference>
<dbReference type="Pfam" id="PF13181">
    <property type="entry name" value="TPR_8"/>
    <property type="match status" value="1"/>
</dbReference>
<evidence type="ECO:0000259" key="7">
    <source>
        <dbReference type="PROSITE" id="PS50059"/>
    </source>
</evidence>
<sequence length="695" mass="78678">MENENLEKNEKPDTTNENYEQKLETKNQGEDSQQQNENQCLPSEEKNGLSDSIVNIQPYDTDLKQNEPVDEVCEYEKSSLAKSMVYVSPETEGNNYNEEQFTQPIAEDNSNSDSEAKNEENNTDLTESIVQINSLPHESDPKPENSEAEQSKTENSEQKLTESVDNFESMDFESKPGESADNQMIQSIIDEVQNMQKENQLTESPVDMNPVHGNHEDPSSPPPPTDTTDFENEDSTNQKEDEITKSTLLLTQSQILTEPCAEVEKINQQGEKNQDNLNTESMIVTNLSSEASSYVTSPVTNDYVDENKTKQEDDENLDKEYEITDSVIKNEIDALSQEISSKLIQVQKNTQEDLKEALEKEPERVIENEKYEKILGSDALLKKILKYGDSSAGRPSNGQMVTVSYEAYLKDDPEKLVDHSDNLQFILGDGDVISAMDMVVSLMDKNELCEMITESRLAFGDLGKQPDIPPKADLVYKIELKDIRDLDEINKMNPVERLSLAEAKKMRGNFHFNRQDFFQATNAYKKGLRYFGEESLRGDESDQDLDKFLEISQALLMNTALAFFKKNELRQALESLEQVLQAQPSHIKGLYIRGKVLLQLGETEESVKSLSRAVQLDHNNSDIKKELLKAQAKHKIQYESEKKMYQKMISGVTKKDEKKIVIKNNSNYTGYVAAGLAVAVASIGIALFARYKNIF</sequence>
<dbReference type="EMBL" id="REGN01002767">
    <property type="protein sequence ID" value="RNA26261.1"/>
    <property type="molecule type" value="Genomic_DNA"/>
</dbReference>
<dbReference type="SMART" id="SM00028">
    <property type="entry name" value="TPR"/>
    <property type="match status" value="3"/>
</dbReference>
<comment type="caution">
    <text evidence="8">The sequence shown here is derived from an EMBL/GenBank/DDBJ whole genome shotgun (WGS) entry which is preliminary data.</text>
</comment>
<feature type="compositionally biased region" description="Polar residues" evidence="5">
    <location>
        <begin position="30"/>
        <end position="41"/>
    </location>
</feature>
<evidence type="ECO:0000256" key="1">
    <source>
        <dbReference type="ARBA" id="ARBA00022737"/>
    </source>
</evidence>
<dbReference type="PANTHER" id="PTHR46512">
    <property type="entry name" value="PEPTIDYLPROLYL ISOMERASE"/>
    <property type="match status" value="1"/>
</dbReference>
<evidence type="ECO:0000313" key="9">
    <source>
        <dbReference type="Proteomes" id="UP000276133"/>
    </source>
</evidence>
<feature type="repeat" description="TPR" evidence="4">
    <location>
        <begin position="553"/>
        <end position="586"/>
    </location>
</feature>
<keyword evidence="6" id="KW-1133">Transmembrane helix</keyword>
<evidence type="ECO:0000256" key="3">
    <source>
        <dbReference type="PROSITE-ProRule" id="PRU00277"/>
    </source>
</evidence>
<dbReference type="SUPFAM" id="SSF54534">
    <property type="entry name" value="FKBP-like"/>
    <property type="match status" value="1"/>
</dbReference>
<dbReference type="InterPro" id="IPR019734">
    <property type="entry name" value="TPR_rpt"/>
</dbReference>
<dbReference type="PROSITE" id="PS50005">
    <property type="entry name" value="TPR"/>
    <property type="match status" value="2"/>
</dbReference>
<reference evidence="8 9" key="1">
    <citation type="journal article" date="2018" name="Sci. Rep.">
        <title>Genomic signatures of local adaptation to the degree of environmental predictability in rotifers.</title>
        <authorList>
            <person name="Franch-Gras L."/>
            <person name="Hahn C."/>
            <person name="Garcia-Roger E.M."/>
            <person name="Carmona M.J."/>
            <person name="Serra M."/>
            <person name="Gomez A."/>
        </authorList>
    </citation>
    <scope>NUCLEOTIDE SEQUENCE [LARGE SCALE GENOMIC DNA]</scope>
    <source>
        <strain evidence="8">HYR1</strain>
    </source>
</reference>
<protein>
    <recommendedName>
        <fullName evidence="3">peptidylprolyl isomerase</fullName>
        <ecNumber evidence="3">5.2.1.8</ecNumber>
    </recommendedName>
</protein>
<comment type="catalytic activity">
    <reaction evidence="3">
        <text>[protein]-peptidylproline (omega=180) = [protein]-peptidylproline (omega=0)</text>
        <dbReference type="Rhea" id="RHEA:16237"/>
        <dbReference type="Rhea" id="RHEA-COMP:10747"/>
        <dbReference type="Rhea" id="RHEA-COMP:10748"/>
        <dbReference type="ChEBI" id="CHEBI:83833"/>
        <dbReference type="ChEBI" id="CHEBI:83834"/>
        <dbReference type="EC" id="5.2.1.8"/>
    </reaction>
</comment>
<dbReference type="InterPro" id="IPR001179">
    <property type="entry name" value="PPIase_FKBP_dom"/>
</dbReference>
<keyword evidence="3 8" id="KW-0413">Isomerase</keyword>
<feature type="region of interest" description="Disordered" evidence="5">
    <location>
        <begin position="1"/>
        <end position="70"/>
    </location>
</feature>
<keyword evidence="6" id="KW-0812">Transmembrane</keyword>
<dbReference type="GO" id="GO:0005740">
    <property type="term" value="C:mitochondrial envelope"/>
    <property type="evidence" value="ECO:0007669"/>
    <property type="project" value="TreeGrafter"/>
</dbReference>
<keyword evidence="6" id="KW-0472">Membrane</keyword>
<dbReference type="GO" id="GO:0043066">
    <property type="term" value="P:negative regulation of apoptotic process"/>
    <property type="evidence" value="ECO:0007669"/>
    <property type="project" value="TreeGrafter"/>
</dbReference>
<dbReference type="InterPro" id="IPR046357">
    <property type="entry name" value="PPIase_dom_sf"/>
</dbReference>
<feature type="compositionally biased region" description="Polar residues" evidence="5">
    <location>
        <begin position="123"/>
        <end position="136"/>
    </location>
</feature>
<proteinExistence type="predicted"/>
<dbReference type="InterPro" id="IPR011990">
    <property type="entry name" value="TPR-like_helical_dom_sf"/>
</dbReference>
<evidence type="ECO:0000256" key="5">
    <source>
        <dbReference type="SAM" id="MobiDB-lite"/>
    </source>
</evidence>
<keyword evidence="9" id="KW-1185">Reference proteome</keyword>
<evidence type="ECO:0000256" key="6">
    <source>
        <dbReference type="SAM" id="Phobius"/>
    </source>
</evidence>
<dbReference type="EC" id="5.2.1.8" evidence="3"/>
<keyword evidence="3" id="KW-0697">Rotamase</keyword>
<accession>A0A3M7RRT7</accession>
<dbReference type="GO" id="GO:0016020">
    <property type="term" value="C:membrane"/>
    <property type="evidence" value="ECO:0007669"/>
    <property type="project" value="TreeGrafter"/>
</dbReference>
<dbReference type="Gene3D" id="3.10.50.40">
    <property type="match status" value="1"/>
</dbReference>
<feature type="repeat" description="TPR" evidence="4">
    <location>
        <begin position="587"/>
        <end position="620"/>
    </location>
</feature>